<evidence type="ECO:0000313" key="11">
    <source>
        <dbReference type="EMBL" id="KPI44673.1"/>
    </source>
</evidence>
<evidence type="ECO:0000256" key="9">
    <source>
        <dbReference type="SAM" id="MobiDB-lite"/>
    </source>
</evidence>
<dbReference type="STRING" id="1664694.A0A0N1P1M9"/>
<dbReference type="AlphaFoldDB" id="A0A0N1P1M9"/>
<dbReference type="GO" id="GO:0050684">
    <property type="term" value="P:regulation of mRNA processing"/>
    <property type="evidence" value="ECO:0007669"/>
    <property type="project" value="TreeGrafter"/>
</dbReference>
<reference evidence="11 12" key="1">
    <citation type="submission" date="2015-06" db="EMBL/GenBank/DDBJ databases">
        <title>Draft genome of the ant-associated black yeast Phialophora attae CBS 131958.</title>
        <authorList>
            <person name="Moreno L.F."/>
            <person name="Stielow B.J."/>
            <person name="de Hoog S."/>
            <person name="Vicente V.A."/>
            <person name="Weiss V.A."/>
            <person name="de Vries M."/>
            <person name="Cruz L.M."/>
            <person name="Souza E.M."/>
        </authorList>
    </citation>
    <scope>NUCLEOTIDE SEQUENCE [LARGE SCALE GENOMIC DNA]</scope>
    <source>
        <strain evidence="11 12">CBS 131958</strain>
    </source>
</reference>
<feature type="compositionally biased region" description="Low complexity" evidence="9">
    <location>
        <begin position="558"/>
        <end position="569"/>
    </location>
</feature>
<accession>A0A0N1P1M9</accession>
<keyword evidence="3" id="KW-0808">Transferase</keyword>
<dbReference type="RefSeq" id="XP_018004636.1">
    <property type="nucleotide sequence ID" value="XM_018148676.1"/>
</dbReference>
<evidence type="ECO:0000313" key="12">
    <source>
        <dbReference type="Proteomes" id="UP000038010"/>
    </source>
</evidence>
<feature type="compositionally biased region" description="Pro residues" evidence="9">
    <location>
        <begin position="509"/>
        <end position="522"/>
    </location>
</feature>
<dbReference type="SUPFAM" id="SSF56112">
    <property type="entry name" value="Protein kinase-like (PK-like)"/>
    <property type="match status" value="1"/>
</dbReference>
<keyword evidence="4" id="KW-0547">Nucleotide-binding</keyword>
<comment type="catalytic activity">
    <reaction evidence="7">
        <text>L-threonyl-[protein] + ATP = O-phospho-L-threonyl-[protein] + ADP + H(+)</text>
        <dbReference type="Rhea" id="RHEA:46608"/>
        <dbReference type="Rhea" id="RHEA-COMP:11060"/>
        <dbReference type="Rhea" id="RHEA-COMP:11605"/>
        <dbReference type="ChEBI" id="CHEBI:15378"/>
        <dbReference type="ChEBI" id="CHEBI:30013"/>
        <dbReference type="ChEBI" id="CHEBI:30616"/>
        <dbReference type="ChEBI" id="CHEBI:61977"/>
        <dbReference type="ChEBI" id="CHEBI:456216"/>
        <dbReference type="EC" id="2.7.11.1"/>
    </reaction>
</comment>
<feature type="compositionally biased region" description="Polar residues" evidence="9">
    <location>
        <begin position="1"/>
        <end position="17"/>
    </location>
</feature>
<evidence type="ECO:0000259" key="10">
    <source>
        <dbReference type="PROSITE" id="PS50011"/>
    </source>
</evidence>
<dbReference type="OrthoDB" id="5979581at2759"/>
<proteinExistence type="predicted"/>
<dbReference type="InterPro" id="IPR000719">
    <property type="entry name" value="Prot_kinase_dom"/>
</dbReference>
<dbReference type="GO" id="GO:0005524">
    <property type="term" value="F:ATP binding"/>
    <property type="evidence" value="ECO:0007669"/>
    <property type="project" value="UniProtKB-KW"/>
</dbReference>
<evidence type="ECO:0000256" key="4">
    <source>
        <dbReference type="ARBA" id="ARBA00022741"/>
    </source>
</evidence>
<keyword evidence="5 11" id="KW-0418">Kinase</keyword>
<dbReference type="GO" id="GO:0000245">
    <property type="term" value="P:spliceosomal complex assembly"/>
    <property type="evidence" value="ECO:0007669"/>
    <property type="project" value="TreeGrafter"/>
</dbReference>
<evidence type="ECO:0000256" key="7">
    <source>
        <dbReference type="ARBA" id="ARBA00047899"/>
    </source>
</evidence>
<evidence type="ECO:0000256" key="2">
    <source>
        <dbReference type="ARBA" id="ARBA00022527"/>
    </source>
</evidence>
<evidence type="ECO:0000256" key="3">
    <source>
        <dbReference type="ARBA" id="ARBA00022679"/>
    </source>
</evidence>
<dbReference type="EC" id="2.7.11.1" evidence="1"/>
<protein>
    <recommendedName>
        <fullName evidence="1">non-specific serine/threonine protein kinase</fullName>
        <ecNumber evidence="1">2.7.11.1</ecNumber>
    </recommendedName>
</protein>
<feature type="region of interest" description="Disordered" evidence="9">
    <location>
        <begin position="1"/>
        <end position="46"/>
    </location>
</feature>
<organism evidence="11 12">
    <name type="scientific">Cyphellophora attinorum</name>
    <dbReference type="NCBI Taxonomy" id="1664694"/>
    <lineage>
        <taxon>Eukaryota</taxon>
        <taxon>Fungi</taxon>
        <taxon>Dikarya</taxon>
        <taxon>Ascomycota</taxon>
        <taxon>Pezizomycotina</taxon>
        <taxon>Eurotiomycetes</taxon>
        <taxon>Chaetothyriomycetidae</taxon>
        <taxon>Chaetothyriales</taxon>
        <taxon>Cyphellophoraceae</taxon>
        <taxon>Cyphellophora</taxon>
    </lineage>
</organism>
<dbReference type="Gene3D" id="1.10.510.10">
    <property type="entry name" value="Transferase(Phosphotransferase) domain 1"/>
    <property type="match status" value="1"/>
</dbReference>
<dbReference type="VEuPathDB" id="FungiDB:AB675_8245"/>
<dbReference type="Proteomes" id="UP000038010">
    <property type="component" value="Unassembled WGS sequence"/>
</dbReference>
<dbReference type="PROSITE" id="PS50011">
    <property type="entry name" value="PROTEIN_KINASE_DOM"/>
    <property type="match status" value="1"/>
</dbReference>
<evidence type="ECO:0000256" key="1">
    <source>
        <dbReference type="ARBA" id="ARBA00012513"/>
    </source>
</evidence>
<dbReference type="Pfam" id="PF00069">
    <property type="entry name" value="Pkinase"/>
    <property type="match status" value="1"/>
</dbReference>
<evidence type="ECO:0000256" key="6">
    <source>
        <dbReference type="ARBA" id="ARBA00022840"/>
    </source>
</evidence>
<dbReference type="InterPro" id="IPR011009">
    <property type="entry name" value="Kinase-like_dom_sf"/>
</dbReference>
<feature type="domain" description="Protein kinase" evidence="10">
    <location>
        <begin position="109"/>
        <end position="470"/>
    </location>
</feature>
<dbReference type="InterPro" id="IPR008271">
    <property type="entry name" value="Ser/Thr_kinase_AS"/>
</dbReference>
<feature type="compositionally biased region" description="Polar residues" evidence="9">
    <location>
        <begin position="533"/>
        <end position="549"/>
    </location>
</feature>
<feature type="region of interest" description="Disordered" evidence="9">
    <location>
        <begin position="498"/>
        <end position="610"/>
    </location>
</feature>
<dbReference type="PANTHER" id="PTHR47634:SF9">
    <property type="entry name" value="PROTEIN KINASE DOMAIN-CONTAINING PROTEIN-RELATED"/>
    <property type="match status" value="1"/>
</dbReference>
<dbReference type="SMART" id="SM00220">
    <property type="entry name" value="S_TKc"/>
    <property type="match status" value="1"/>
</dbReference>
<dbReference type="GeneID" id="28740556"/>
<comment type="caution">
    <text evidence="11">The sequence shown here is derived from an EMBL/GenBank/DDBJ whole genome shotgun (WGS) entry which is preliminary data.</text>
</comment>
<keyword evidence="2" id="KW-0723">Serine/threonine-protein kinase</keyword>
<evidence type="ECO:0000256" key="5">
    <source>
        <dbReference type="ARBA" id="ARBA00022777"/>
    </source>
</evidence>
<dbReference type="GO" id="GO:0005634">
    <property type="term" value="C:nucleus"/>
    <property type="evidence" value="ECO:0007669"/>
    <property type="project" value="TreeGrafter"/>
</dbReference>
<feature type="compositionally biased region" description="Basic and acidic residues" evidence="9">
    <location>
        <begin position="26"/>
        <end position="38"/>
    </location>
</feature>
<keyword evidence="12" id="KW-1185">Reference proteome</keyword>
<evidence type="ECO:0000256" key="8">
    <source>
        <dbReference type="ARBA" id="ARBA00048679"/>
    </source>
</evidence>
<dbReference type="PANTHER" id="PTHR47634">
    <property type="entry name" value="PROTEIN KINASE DOMAIN-CONTAINING PROTEIN-RELATED"/>
    <property type="match status" value="1"/>
</dbReference>
<dbReference type="Gene3D" id="3.30.200.20">
    <property type="entry name" value="Phosphorylase Kinase, domain 1"/>
    <property type="match status" value="1"/>
</dbReference>
<dbReference type="PROSITE" id="PS00108">
    <property type="entry name" value="PROTEIN_KINASE_ST"/>
    <property type="match status" value="1"/>
</dbReference>
<keyword evidence="6" id="KW-0067">ATP-binding</keyword>
<dbReference type="EMBL" id="LFJN01000003">
    <property type="protein sequence ID" value="KPI44673.1"/>
    <property type="molecule type" value="Genomic_DNA"/>
</dbReference>
<sequence length="610" mass="67933">MGRTPTTPTASASNGSSEYGLRRVSTSRDSRPGMDSNDRPGILHRSRSHLTEYRSGISHLFHSNNGRSGSPTSYPTLSSATKIEEETNPKYNPNHFYPAKINELLNDRYKILTKLGYGMTATVWLAQDLKATTVDRKYVTVKISINTLTNEYFTGRRQISEKIATANPKHPGYQHVRFSLDSFRIKGSRHGIERHPEHLCVVYNVLREPIDKCMDGFAKRRFNGRRLRILLPGLLQGLDYLHTECGVVHTDLKGDNIMLGLGGQKVLEDFVQYQADHPLPRKMPDHHGRVIYKSSSQFGDGTVSDEIIKSAKITDIGLAEWGAEENNKSIQSNAFTCPEVILTAGWTYPADIWNLGVMLWDLVEEEGLFDCIPTEPGRYQSGTHLGVMIGLLGPPPKELLERGSTAATYFNDQGEFRKPELIKKHISFENTVRNLKGEEKELFIDFAKKMICWLPEERWTAKQLLDHPFLTKTEFAMPDPAHDEKESRDLIEQFAVSRPRSMTVTPQPESSPSPPNGSPPARTPSRTPEPSIKSLSISGRTNTSSTIGSINGLGGQPLTRTTSNLSTSSGNYDSGGLIAGILNRPAKQKSGTTTPCIEEETPDCDSHQLR</sequence>
<dbReference type="GO" id="GO:0005737">
    <property type="term" value="C:cytoplasm"/>
    <property type="evidence" value="ECO:0007669"/>
    <property type="project" value="TreeGrafter"/>
</dbReference>
<dbReference type="GO" id="GO:0004674">
    <property type="term" value="F:protein serine/threonine kinase activity"/>
    <property type="evidence" value="ECO:0007669"/>
    <property type="project" value="UniProtKB-KW"/>
</dbReference>
<dbReference type="InterPro" id="IPR051334">
    <property type="entry name" value="SRPK"/>
</dbReference>
<comment type="catalytic activity">
    <reaction evidence="8">
        <text>L-seryl-[protein] + ATP = O-phospho-L-seryl-[protein] + ADP + H(+)</text>
        <dbReference type="Rhea" id="RHEA:17989"/>
        <dbReference type="Rhea" id="RHEA-COMP:9863"/>
        <dbReference type="Rhea" id="RHEA-COMP:11604"/>
        <dbReference type="ChEBI" id="CHEBI:15378"/>
        <dbReference type="ChEBI" id="CHEBI:29999"/>
        <dbReference type="ChEBI" id="CHEBI:30616"/>
        <dbReference type="ChEBI" id="CHEBI:83421"/>
        <dbReference type="ChEBI" id="CHEBI:456216"/>
        <dbReference type="EC" id="2.7.11.1"/>
    </reaction>
</comment>
<name>A0A0N1P1M9_9EURO</name>
<gene>
    <name evidence="11" type="ORF">AB675_8245</name>
</gene>